<proteinExistence type="predicted"/>
<protein>
    <submittedName>
        <fullName evidence="3">Uncharacterized protein</fullName>
    </submittedName>
</protein>
<sequence length="383" mass="43949">MRKYRLLICSLGLIVSLAGCSFLQNGEADESASEASWEKNPGASANTGNSDAPDKEASFDLALDGEKSDLGEYKEFLDGTKSALGNYEGNEYEVWYNKLPHDADDWESYSVSDERVDLDNDGKYELILNGPYGGMYIDERNGEYYVLAEGEGTAGELGHVEYDGKMYIFHRDVSHGGRKIYLFDCYNQDGEKVDSFNLSAEYWDAEYDYYNSDSDFTYRGQKITMDEYEKLMKEIMNSPTKAEYGEILASHEFDTEDDSPKIAYDGSDTFYDAMDEFYGEYTYKKSSDGLDGTLSIIQEFDNSREYSIFDGNTNGYRFTALGSNVEYIKGNKMFMKYPETVYEDGTEVLKYYIIARRDDCIFLFETDENYENPAYIYTAWEKY</sequence>
<feature type="chain" id="PRO_5003139858" evidence="2">
    <location>
        <begin position="29"/>
        <end position="383"/>
    </location>
</feature>
<dbReference type="KEGG" id="bpb:bpr_I2204"/>
<dbReference type="EMBL" id="CP001810">
    <property type="protein sequence ID" value="ADL34937.1"/>
    <property type="molecule type" value="Genomic_DNA"/>
</dbReference>
<evidence type="ECO:0000313" key="3">
    <source>
        <dbReference type="EMBL" id="ADL34937.1"/>
    </source>
</evidence>
<feature type="region of interest" description="Disordered" evidence="1">
    <location>
        <begin position="32"/>
        <end position="56"/>
    </location>
</feature>
<accession>E0RX29</accession>
<dbReference type="eggNOG" id="ENOG503339J">
    <property type="taxonomic scope" value="Bacteria"/>
</dbReference>
<keyword evidence="4" id="KW-1185">Reference proteome</keyword>
<keyword evidence="2" id="KW-0732">Signal</keyword>
<dbReference type="Proteomes" id="UP000001299">
    <property type="component" value="Chromosome 1"/>
</dbReference>
<evidence type="ECO:0000313" key="4">
    <source>
        <dbReference type="Proteomes" id="UP000001299"/>
    </source>
</evidence>
<feature type="signal peptide" evidence="2">
    <location>
        <begin position="1"/>
        <end position="28"/>
    </location>
</feature>
<dbReference type="PROSITE" id="PS51257">
    <property type="entry name" value="PROKAR_LIPOPROTEIN"/>
    <property type="match status" value="1"/>
</dbReference>
<dbReference type="RefSeq" id="WP_013281590.1">
    <property type="nucleotide sequence ID" value="NC_014387.1"/>
</dbReference>
<dbReference type="HOGENOM" id="CLU_720959_0_0_9"/>
<name>E0RX29_BUTPB</name>
<gene>
    <name evidence="3" type="ordered locus">bpr_I2204</name>
</gene>
<dbReference type="STRING" id="515622.bpr_I2204"/>
<organism evidence="3 4">
    <name type="scientific">Butyrivibrio proteoclasticus (strain ATCC 51982 / DSM 14932 / B316)</name>
    <name type="common">Clostridium proteoclasticum</name>
    <dbReference type="NCBI Taxonomy" id="515622"/>
    <lineage>
        <taxon>Bacteria</taxon>
        <taxon>Bacillati</taxon>
        <taxon>Bacillota</taxon>
        <taxon>Clostridia</taxon>
        <taxon>Lachnospirales</taxon>
        <taxon>Lachnospiraceae</taxon>
        <taxon>Butyrivibrio</taxon>
    </lineage>
</organism>
<evidence type="ECO:0000256" key="2">
    <source>
        <dbReference type="SAM" id="SignalP"/>
    </source>
</evidence>
<evidence type="ECO:0000256" key="1">
    <source>
        <dbReference type="SAM" id="MobiDB-lite"/>
    </source>
</evidence>
<dbReference type="AlphaFoldDB" id="E0RX29"/>
<reference evidence="3 4" key="1">
    <citation type="journal article" date="2010" name="PLoS ONE">
        <title>The glycobiome of the rumen bacterium Butyrivibrio proteoclasticus B316(T) highlights adaptation to a polysaccharide-rich environment.</title>
        <authorList>
            <person name="Kelly W.J."/>
            <person name="Leahy S.C."/>
            <person name="Altermann E."/>
            <person name="Yeoman C.J."/>
            <person name="Dunne J.C."/>
            <person name="Kong Z."/>
            <person name="Pacheco D.M."/>
            <person name="Li D."/>
            <person name="Noel S.J."/>
            <person name="Moon C.D."/>
            <person name="Cookson A.L."/>
            <person name="Attwood G.T."/>
        </authorList>
    </citation>
    <scope>NUCLEOTIDE SEQUENCE [LARGE SCALE GENOMIC DNA]</scope>
    <source>
        <strain evidence="4">ATCC 51982 / DSM 14932 / B316</strain>
    </source>
</reference>